<proteinExistence type="predicted"/>
<name>F1D1A3_9CAUD</name>
<protein>
    <submittedName>
        <fullName evidence="1">Uncharacterized protein ORF81</fullName>
    </submittedName>
</protein>
<accession>F1D1A3</accession>
<dbReference type="GeneID" id="10228560"/>
<dbReference type="KEGG" id="vg:10228560"/>
<dbReference type="OrthoDB" id="27909at10239"/>
<reference evidence="1 2" key="1">
    <citation type="journal article" date="2011" name="MBio">
        <title>Evidence of a dominant lineage of Vibrio cholerae-specific lytic bacteriophages shed by cholera patients over a 10-year period in Dhaka, Bangladesh.</title>
        <authorList>
            <person name="Seed K.D."/>
            <person name="Bodi K.L."/>
            <person name="Kropinski A.M."/>
            <person name="Ackermann H.W."/>
            <person name="Calderwood S.B."/>
            <person name="Qadri F."/>
            <person name="Camilli A."/>
        </authorList>
    </citation>
    <scope>NUCLEOTIDE SEQUENCE [LARGE SCALE GENOMIC DNA]</scope>
</reference>
<evidence type="ECO:0000313" key="2">
    <source>
        <dbReference type="Proteomes" id="UP000007502"/>
    </source>
</evidence>
<dbReference type="EMBL" id="HQ641347">
    <property type="protein sequence ID" value="ADX87897.1"/>
    <property type="molecule type" value="Genomic_DNA"/>
</dbReference>
<dbReference type="Proteomes" id="UP000007502">
    <property type="component" value="Segment"/>
</dbReference>
<organism evidence="1 2">
    <name type="scientific">Vibrio phage ICP1</name>
    <dbReference type="NCBI Taxonomy" id="979525"/>
    <lineage>
        <taxon>Viruses</taxon>
        <taxon>Duplodnaviria</taxon>
        <taxon>Heunggongvirae</taxon>
        <taxon>Uroviricota</taxon>
        <taxon>Caudoviricetes</taxon>
        <taxon>Mohonavirus</taxon>
        <taxon>Mohonavirus ICP1</taxon>
    </lineage>
</organism>
<dbReference type="RefSeq" id="YP_004251022.1">
    <property type="nucleotide sequence ID" value="NC_015157.1"/>
</dbReference>
<sequence>MAENLVRYGAGLEFTGMAAIQKMRKALSDLNRIQQESYRRQTASLKAKDTALARMLQQEQKNYEIVQAAITKRHAQEEKERTRRSISAVKDRLRAEQQANNIGKARIKQAVGNITAPTGAENMRAYYQELERSERKRLGQLERYKTSLSKEYLLNKDNLSLAEQAYKNAIKQAMMQAKTADELRNAVKAERVRLRIARENTREYEKQNFLMRRMQQSSQQMAGNMVSAFAAAGLVSGITRVGQEFESVSNTMLSVTNDAQLAGQHLAFVRDEAMRLGTPLKEGSKQFAKMLASAGDTVAIGTIQESFRGLSEMSTVLGLSADESGRAFTALTQVLSKNQVMA</sequence>
<keyword evidence="2" id="KW-1185">Reference proteome</keyword>
<evidence type="ECO:0000313" key="1">
    <source>
        <dbReference type="EMBL" id="ADX87897.1"/>
    </source>
</evidence>
<gene>
    <name evidence="1" type="primary">ORF81</name>
</gene>